<dbReference type="InterPro" id="IPR014962">
    <property type="entry name" value="YolD"/>
</dbReference>
<dbReference type="Pfam" id="PF08863">
    <property type="entry name" value="YolD"/>
    <property type="match status" value="1"/>
</dbReference>
<evidence type="ECO:0000313" key="2">
    <source>
        <dbReference type="Proteomes" id="UP000289856"/>
    </source>
</evidence>
<proteinExistence type="predicted"/>
<protein>
    <recommendedName>
        <fullName evidence="3">YolD-like family protein</fullName>
    </recommendedName>
</protein>
<organism evidence="1 2">
    <name type="scientific">Cohnella abietis</name>
    <dbReference type="NCBI Taxonomy" id="2507935"/>
    <lineage>
        <taxon>Bacteria</taxon>
        <taxon>Bacillati</taxon>
        <taxon>Bacillota</taxon>
        <taxon>Bacilli</taxon>
        <taxon>Bacillales</taxon>
        <taxon>Paenibacillaceae</taxon>
        <taxon>Cohnella</taxon>
    </lineage>
</organism>
<keyword evidence="2" id="KW-1185">Reference proteome</keyword>
<dbReference type="OrthoDB" id="2921025at2"/>
<evidence type="ECO:0000313" key="1">
    <source>
        <dbReference type="EMBL" id="BBI34500.1"/>
    </source>
</evidence>
<gene>
    <name evidence="1" type="ORF">KCTCHS21_38990</name>
</gene>
<dbReference type="KEGG" id="cohn:KCTCHS21_38990"/>
<dbReference type="EMBL" id="AP019400">
    <property type="protein sequence ID" value="BBI34500.1"/>
    <property type="molecule type" value="Genomic_DNA"/>
</dbReference>
<accession>A0A3T1D8U2</accession>
<evidence type="ECO:0008006" key="3">
    <source>
        <dbReference type="Google" id="ProtNLM"/>
    </source>
</evidence>
<dbReference type="RefSeq" id="WP_130611922.1">
    <property type="nucleotide sequence ID" value="NZ_AP019400.1"/>
</dbReference>
<dbReference type="AlphaFoldDB" id="A0A3T1D8U2"/>
<sequence length="89" mass="10278">MPPVEKPKKKYKDKRPTRDEALLEELGERLVEAKEEESEVVLTIWGLDESIQGRIVVLDARTRLVHVQTTDGITKVPFMDIMKVDNPDY</sequence>
<dbReference type="Proteomes" id="UP000289856">
    <property type="component" value="Chromosome"/>
</dbReference>
<name>A0A3T1D8U2_9BACL</name>
<reference evidence="1 2" key="1">
    <citation type="submission" date="2019-01" db="EMBL/GenBank/DDBJ databases">
        <title>Complete genome sequence of Cohnella hallensis HS21 isolated from Korean fir (Abies koreana) rhizospheric soil.</title>
        <authorList>
            <person name="Jiang L."/>
            <person name="Kang S.W."/>
            <person name="Kim S."/>
            <person name="Jung J."/>
            <person name="Kim C.Y."/>
            <person name="Kim D.H."/>
            <person name="Kim S.W."/>
            <person name="Lee J."/>
        </authorList>
    </citation>
    <scope>NUCLEOTIDE SEQUENCE [LARGE SCALE GENOMIC DNA]</scope>
    <source>
        <strain evidence="1 2">HS21</strain>
    </source>
</reference>